<gene>
    <name evidence="2" type="ORF">P409_09525</name>
</gene>
<evidence type="ECO:0000313" key="3">
    <source>
        <dbReference type="Proteomes" id="UP000029995"/>
    </source>
</evidence>
<evidence type="ECO:0000256" key="1">
    <source>
        <dbReference type="SAM" id="SignalP"/>
    </source>
</evidence>
<dbReference type="Proteomes" id="UP000029995">
    <property type="component" value="Unassembled WGS sequence"/>
</dbReference>
<dbReference type="EMBL" id="JANX01000084">
    <property type="protein sequence ID" value="KGM34566.1"/>
    <property type="molecule type" value="Genomic_DNA"/>
</dbReference>
<reference evidence="2 3" key="1">
    <citation type="submission" date="2014-01" db="EMBL/GenBank/DDBJ databases">
        <title>Genome sequence determination for a cystic fibrosis isolate, Inquilinus limosus.</title>
        <authorList>
            <person name="Pino M."/>
            <person name="Di Conza J."/>
            <person name="Gutkind G."/>
        </authorList>
    </citation>
    <scope>NUCLEOTIDE SEQUENCE [LARGE SCALE GENOMIC DNA]</scope>
    <source>
        <strain evidence="2 3">MP06</strain>
    </source>
</reference>
<comment type="caution">
    <text evidence="2">The sequence shown here is derived from an EMBL/GenBank/DDBJ whole genome shotgun (WGS) entry which is preliminary data.</text>
</comment>
<organism evidence="2 3">
    <name type="scientific">Inquilinus limosus MP06</name>
    <dbReference type="NCBI Taxonomy" id="1398085"/>
    <lineage>
        <taxon>Bacteria</taxon>
        <taxon>Pseudomonadati</taxon>
        <taxon>Pseudomonadota</taxon>
        <taxon>Alphaproteobacteria</taxon>
        <taxon>Rhodospirillales</taxon>
        <taxon>Rhodospirillaceae</taxon>
        <taxon>Inquilinus</taxon>
    </lineage>
</organism>
<accession>A0A0A0D7A9</accession>
<protein>
    <submittedName>
        <fullName evidence="2">Uncharacterized protein</fullName>
    </submittedName>
</protein>
<name>A0A0A0D7A9_9PROT</name>
<feature type="chain" id="PRO_5001960529" evidence="1">
    <location>
        <begin position="21"/>
        <end position="100"/>
    </location>
</feature>
<evidence type="ECO:0000313" key="2">
    <source>
        <dbReference type="EMBL" id="KGM34566.1"/>
    </source>
</evidence>
<dbReference type="RefSeq" id="WP_034834727.1">
    <property type="nucleotide sequence ID" value="NZ_JANX01000084.1"/>
</dbReference>
<keyword evidence="1" id="KW-0732">Signal</keyword>
<sequence>MKLVALAIGLSWMATSPAFGACIAYTQLQEMKIQGTVEVLGSKANSPRTEQCSALRASMDDVRTLINMYESCLDWSVPDGWELKQQMKTLDQMYAANCGS</sequence>
<dbReference type="AlphaFoldDB" id="A0A0A0D7A9"/>
<proteinExistence type="predicted"/>
<feature type="signal peptide" evidence="1">
    <location>
        <begin position="1"/>
        <end position="20"/>
    </location>
</feature>
<dbReference type="PROSITE" id="PS51257">
    <property type="entry name" value="PROKAR_LIPOPROTEIN"/>
    <property type="match status" value="1"/>
</dbReference>